<dbReference type="InterPro" id="IPR037459">
    <property type="entry name" value="RhgT-like"/>
</dbReference>
<reference evidence="3 4" key="1">
    <citation type="submission" date="2018-10" db="EMBL/GenBank/DDBJ databases">
        <title>Draft genome sequence of Bacillus salarius IM0101, isolated from a hypersaline soil in Inner Mongolia, China.</title>
        <authorList>
            <person name="Yamprayoonswat W."/>
            <person name="Boonvisut S."/>
            <person name="Jumpathong W."/>
            <person name="Sittihan S."/>
            <person name="Ruangsuj P."/>
            <person name="Wanthongcharoen S."/>
            <person name="Thongpramul N."/>
            <person name="Pimmason S."/>
            <person name="Yu B."/>
            <person name="Yasawong M."/>
        </authorList>
    </citation>
    <scope>NUCLEOTIDE SEQUENCE [LARGE SCALE GENOMIC DNA]</scope>
    <source>
        <strain evidence="3 4">IM0101</strain>
    </source>
</reference>
<dbReference type="InterPro" id="IPR001087">
    <property type="entry name" value="GDSL"/>
</dbReference>
<dbReference type="PANTHER" id="PTHR43695">
    <property type="entry name" value="PUTATIVE (AFU_ORTHOLOGUE AFUA_2G17250)-RELATED"/>
    <property type="match status" value="1"/>
</dbReference>
<dbReference type="GO" id="GO:0016788">
    <property type="term" value="F:hydrolase activity, acting on ester bonds"/>
    <property type="evidence" value="ECO:0007669"/>
    <property type="project" value="InterPro"/>
</dbReference>
<proteinExistence type="inferred from homology"/>
<dbReference type="PANTHER" id="PTHR43695:SF1">
    <property type="entry name" value="RHAMNOGALACTURONAN ACETYLESTERASE"/>
    <property type="match status" value="1"/>
</dbReference>
<protein>
    <submittedName>
        <fullName evidence="3">Rhamnogalacturonan acetylesterase</fullName>
    </submittedName>
</protein>
<dbReference type="EMBL" id="RBVX01000001">
    <property type="protein sequence ID" value="RSL35230.1"/>
    <property type="molecule type" value="Genomic_DNA"/>
</dbReference>
<name>A0A3R9P8I3_9BACI</name>
<dbReference type="OrthoDB" id="9807041at2"/>
<comment type="caution">
    <text evidence="3">The sequence shown here is derived from an EMBL/GenBank/DDBJ whole genome shotgun (WGS) entry which is preliminary data.</text>
</comment>
<dbReference type="CDD" id="cd01821">
    <property type="entry name" value="Rhamnogalacturan_acetylesterase_like"/>
    <property type="match status" value="1"/>
</dbReference>
<evidence type="ECO:0000256" key="1">
    <source>
        <dbReference type="ARBA" id="ARBA00008668"/>
    </source>
</evidence>
<organism evidence="3 4">
    <name type="scientific">Salibacterium salarium</name>
    <dbReference type="NCBI Taxonomy" id="284579"/>
    <lineage>
        <taxon>Bacteria</taxon>
        <taxon>Bacillati</taxon>
        <taxon>Bacillota</taxon>
        <taxon>Bacilli</taxon>
        <taxon>Bacillales</taxon>
        <taxon>Bacillaceae</taxon>
    </lineage>
</organism>
<keyword evidence="4" id="KW-1185">Reference proteome</keyword>
<evidence type="ECO:0000313" key="3">
    <source>
        <dbReference type="EMBL" id="RSL35230.1"/>
    </source>
</evidence>
<dbReference type="Pfam" id="PF00657">
    <property type="entry name" value="Lipase_GDSL"/>
    <property type="match status" value="1"/>
</dbReference>
<dbReference type="RefSeq" id="WP_125553656.1">
    <property type="nucleotide sequence ID" value="NZ_RBVX01000001.1"/>
</dbReference>
<dbReference type="AlphaFoldDB" id="A0A3R9P8I3"/>
<dbReference type="Gene3D" id="3.40.50.1110">
    <property type="entry name" value="SGNH hydrolase"/>
    <property type="match status" value="1"/>
</dbReference>
<evidence type="ECO:0000313" key="4">
    <source>
        <dbReference type="Proteomes" id="UP000275076"/>
    </source>
</evidence>
<gene>
    <name evidence="3" type="ORF">D7Z54_01255</name>
</gene>
<evidence type="ECO:0000256" key="2">
    <source>
        <dbReference type="ARBA" id="ARBA00022801"/>
    </source>
</evidence>
<dbReference type="SUPFAM" id="SSF52266">
    <property type="entry name" value="SGNH hydrolase"/>
    <property type="match status" value="1"/>
</dbReference>
<sequence>MKSSITIYLAGDSTVQTYGTSEEPQAGWGQYLDRYVDEAVSISNHAIGGRSSKTFITEGRLEAISSEMNETDYLLIQMGHNDSTKNKPERYTDPYTDYKQYVRQYIEQARRRKATPILITPVGRLHYVRKEFLADFGDYCNAMKEVAEEEKVELIDLMAKSIAYYSSIGYEKTAELFMISMNGTDCTHFTEKGAYMIAQLVAKEMKQLDDGISTYVTV</sequence>
<dbReference type="Proteomes" id="UP000275076">
    <property type="component" value="Unassembled WGS sequence"/>
</dbReference>
<dbReference type="InterPro" id="IPR036514">
    <property type="entry name" value="SGNH_hydro_sf"/>
</dbReference>
<comment type="similarity">
    <text evidence="1">Belongs to the 'GDSL' lipolytic enzyme family.</text>
</comment>
<keyword evidence="2" id="KW-0378">Hydrolase</keyword>
<accession>A0A3R9P8I3</accession>